<evidence type="ECO:0000313" key="4">
    <source>
        <dbReference type="Proteomes" id="UP001589896"/>
    </source>
</evidence>
<dbReference type="InterPro" id="IPR036779">
    <property type="entry name" value="LysM_dom_sf"/>
</dbReference>
<evidence type="ECO:0000313" key="3">
    <source>
        <dbReference type="EMBL" id="MFC0676748.1"/>
    </source>
</evidence>
<dbReference type="Pfam" id="PF01476">
    <property type="entry name" value="LysM"/>
    <property type="match status" value="1"/>
</dbReference>
<dbReference type="SUPFAM" id="SSF54106">
    <property type="entry name" value="LysM domain"/>
    <property type="match status" value="1"/>
</dbReference>
<accession>A0ABV6RL99</accession>
<dbReference type="InterPro" id="IPR018392">
    <property type="entry name" value="LysM"/>
</dbReference>
<dbReference type="InterPro" id="IPR052196">
    <property type="entry name" value="Bact_Kbp"/>
</dbReference>
<dbReference type="EMBL" id="JBHLTG010000001">
    <property type="protein sequence ID" value="MFC0676748.1"/>
    <property type="molecule type" value="Genomic_DNA"/>
</dbReference>
<dbReference type="CDD" id="cd00118">
    <property type="entry name" value="LysM"/>
    <property type="match status" value="1"/>
</dbReference>
<dbReference type="PANTHER" id="PTHR34700:SF4">
    <property type="entry name" value="PHAGE-LIKE ELEMENT PBSX PROTEIN XKDP"/>
    <property type="match status" value="1"/>
</dbReference>
<comment type="caution">
    <text evidence="3">The sequence shown here is derived from an EMBL/GenBank/DDBJ whole genome shotgun (WGS) entry which is preliminary data.</text>
</comment>
<dbReference type="SMART" id="SM00257">
    <property type="entry name" value="LysM"/>
    <property type="match status" value="1"/>
</dbReference>
<protein>
    <submittedName>
        <fullName evidence="3">LysM peptidoglycan-binding domain-containing protein</fullName>
    </submittedName>
</protein>
<gene>
    <name evidence="3" type="ORF">ACFFGH_02625</name>
</gene>
<feature type="compositionally biased region" description="Polar residues" evidence="1">
    <location>
        <begin position="1"/>
        <end position="13"/>
    </location>
</feature>
<feature type="region of interest" description="Disordered" evidence="1">
    <location>
        <begin position="1"/>
        <end position="108"/>
    </location>
</feature>
<feature type="compositionally biased region" description="Low complexity" evidence="1">
    <location>
        <begin position="43"/>
        <end position="97"/>
    </location>
</feature>
<dbReference type="PROSITE" id="PS51782">
    <property type="entry name" value="LYSM"/>
    <property type="match status" value="1"/>
</dbReference>
<sequence>MSRNPDNESSNPISRAFSKFFERGDVSKNKTVKAETTTRPAVRPTQTAQPRAAQSPRAQAMNSPLTGAAGTTRAAPPAPAATAQTGTVAPTPAAAAKPRTHTVQQGESLSKIAQQVYGRADRWKLIFEANRDKISDPDLIHPGQVLVIPDAKSLH</sequence>
<organism evidence="3 4">
    <name type="scientific">Lysobacter korlensis</name>
    <dbReference type="NCBI Taxonomy" id="553636"/>
    <lineage>
        <taxon>Bacteria</taxon>
        <taxon>Pseudomonadati</taxon>
        <taxon>Pseudomonadota</taxon>
        <taxon>Gammaproteobacteria</taxon>
        <taxon>Lysobacterales</taxon>
        <taxon>Lysobacteraceae</taxon>
        <taxon>Lysobacter</taxon>
    </lineage>
</organism>
<dbReference type="Gene3D" id="3.10.350.10">
    <property type="entry name" value="LysM domain"/>
    <property type="match status" value="1"/>
</dbReference>
<dbReference type="PANTHER" id="PTHR34700">
    <property type="entry name" value="POTASSIUM BINDING PROTEIN KBP"/>
    <property type="match status" value="1"/>
</dbReference>
<evidence type="ECO:0000256" key="1">
    <source>
        <dbReference type="SAM" id="MobiDB-lite"/>
    </source>
</evidence>
<dbReference type="Proteomes" id="UP001589896">
    <property type="component" value="Unassembled WGS sequence"/>
</dbReference>
<reference evidence="3 4" key="1">
    <citation type="submission" date="2024-09" db="EMBL/GenBank/DDBJ databases">
        <authorList>
            <person name="Sun Q."/>
            <person name="Mori K."/>
        </authorList>
    </citation>
    <scope>NUCLEOTIDE SEQUENCE [LARGE SCALE GENOMIC DNA]</scope>
    <source>
        <strain evidence="3 4">KCTC 23076</strain>
    </source>
</reference>
<proteinExistence type="predicted"/>
<keyword evidence="4" id="KW-1185">Reference proteome</keyword>
<dbReference type="RefSeq" id="WP_386664557.1">
    <property type="nucleotide sequence ID" value="NZ_JBHLTG010000001.1"/>
</dbReference>
<evidence type="ECO:0000259" key="2">
    <source>
        <dbReference type="PROSITE" id="PS51782"/>
    </source>
</evidence>
<name>A0ABV6RL99_9GAMM</name>
<feature type="domain" description="LysM" evidence="2">
    <location>
        <begin position="99"/>
        <end position="148"/>
    </location>
</feature>